<reference evidence="3 4" key="1">
    <citation type="submission" date="2014-12" db="EMBL/GenBank/DDBJ databases">
        <authorList>
            <person name="Neuveglise Cecile"/>
        </authorList>
    </citation>
    <scope>NUCLEOTIDE SEQUENCE [LARGE SCALE GENOMIC DNA]</scope>
    <source>
        <strain evidence="3 4">CBS 12615</strain>
    </source>
</reference>
<evidence type="ECO:0000313" key="4">
    <source>
        <dbReference type="Proteomes" id="UP000054304"/>
    </source>
</evidence>
<dbReference type="Proteomes" id="UP000054304">
    <property type="component" value="Unassembled WGS sequence"/>
</dbReference>
<dbReference type="PANTHER" id="PTHR38644:SF1">
    <property type="entry name" value="EXPRESSED PROTEIN"/>
    <property type="match status" value="1"/>
</dbReference>
<dbReference type="AlphaFoldDB" id="A0A0C7N5Z5"/>
<feature type="transmembrane region" description="Helical" evidence="1">
    <location>
        <begin position="388"/>
        <end position="409"/>
    </location>
</feature>
<organism evidence="3 4">
    <name type="scientific">Lachancea lanzarotensis</name>
    <dbReference type="NCBI Taxonomy" id="1245769"/>
    <lineage>
        <taxon>Eukaryota</taxon>
        <taxon>Fungi</taxon>
        <taxon>Dikarya</taxon>
        <taxon>Ascomycota</taxon>
        <taxon>Saccharomycotina</taxon>
        <taxon>Saccharomycetes</taxon>
        <taxon>Saccharomycetales</taxon>
        <taxon>Saccharomycetaceae</taxon>
        <taxon>Lachancea</taxon>
    </lineage>
</organism>
<dbReference type="RefSeq" id="XP_022627079.1">
    <property type="nucleotide sequence ID" value="XM_022773566.1"/>
</dbReference>
<dbReference type="STRING" id="1245769.A0A0C7N5Z5"/>
<dbReference type="OrthoDB" id="5319015at2759"/>
<keyword evidence="4" id="KW-1185">Reference proteome</keyword>
<dbReference type="GeneID" id="34684248"/>
<dbReference type="InterPro" id="IPR056196">
    <property type="entry name" value="Mmc1_C"/>
</dbReference>
<dbReference type="EMBL" id="LN736361">
    <property type="protein sequence ID" value="CEP60840.1"/>
    <property type="molecule type" value="Genomic_DNA"/>
</dbReference>
<proteinExistence type="predicted"/>
<dbReference type="Pfam" id="PF23868">
    <property type="entry name" value="Mmc1_C"/>
    <property type="match status" value="1"/>
</dbReference>
<dbReference type="Pfam" id="PF23867">
    <property type="entry name" value="Mmc1_N"/>
    <property type="match status" value="1"/>
</dbReference>
<name>A0A0C7N5Z5_9SACH</name>
<keyword evidence="1" id="KW-0472">Membrane</keyword>
<feature type="domain" description="Mmc1 C-terminal" evidence="2">
    <location>
        <begin position="265"/>
        <end position="428"/>
    </location>
</feature>
<protein>
    <submittedName>
        <fullName evidence="3">LALA0S02e00826g1_1</fullName>
    </submittedName>
</protein>
<dbReference type="PANTHER" id="PTHR38644">
    <property type="entry name" value="EXPRESSED PROTEIN"/>
    <property type="match status" value="1"/>
</dbReference>
<keyword evidence="1" id="KW-1133">Transmembrane helix</keyword>
<accession>A0A0C7N5Z5</accession>
<evidence type="ECO:0000259" key="2">
    <source>
        <dbReference type="Pfam" id="PF23868"/>
    </source>
</evidence>
<evidence type="ECO:0000256" key="1">
    <source>
        <dbReference type="SAM" id="Phobius"/>
    </source>
</evidence>
<keyword evidence="1" id="KW-0812">Transmembrane</keyword>
<evidence type="ECO:0000313" key="3">
    <source>
        <dbReference type="EMBL" id="CEP60840.1"/>
    </source>
</evidence>
<dbReference type="HOGENOM" id="CLU_586688_0_0_1"/>
<gene>
    <name evidence="3" type="ORF">LALA0_S02e00826g</name>
</gene>
<sequence length="466" mass="52883">MGFGELVHGHGRRFLSQWGQLASIYKNSGNQSGLKKHPAKLDLMTASKPVRCGIVLGSLTSQRDSAFLSALLADVYASDQYWFQEFRHRYNNHRGATRLIRYAAALDVQTEGHTTIYGLPSPWLREHNVELHETESALFPKDASSDGCHLYLDINSHIPESNSQWPILKVTDSDAQIPLGSRELNSEKALLGILSFIESKQNVTQYLKSLESSNFLSVTKSIAKALSDKPQIVHNLGKAVIQNIYCTDTAMAQHETARVQAREVEHDIAKWSTQAHTNLLSEFKSRLDQFVHDQLSVRRVYCYSESKMELKLRELCNIADNSGTTDHINYLRGHLNLPQLVEASPGHRIYERIPKLHKDINKLIYKQFFTIQLPLLVCATCGVLSGQFSLFSMGSLAMLGIVIGASRVMNRWSSMLQRFEGEILDEKRIEIENARKAIRSEWSRELAKHEIQFQKKSELLKHLEEA</sequence>